<protein>
    <submittedName>
        <fullName evidence="2">Uncharacterized protein</fullName>
    </submittedName>
</protein>
<dbReference type="Proteomes" id="UP000029079">
    <property type="component" value="Chromosome"/>
</dbReference>
<evidence type="ECO:0000256" key="1">
    <source>
        <dbReference type="SAM" id="MobiDB-lite"/>
    </source>
</evidence>
<keyword evidence="3" id="KW-1185">Reference proteome</keyword>
<name>A0A075TZ32_9LACO</name>
<reference evidence="2 3" key="1">
    <citation type="journal article" date="2014" name="Genome Announc.">
        <title>Complete Genome Sequences of Fish Pathogenic Weissella ceti Strains WS74 and WS105.</title>
        <authorList>
            <person name="Figueiredo H.C."/>
            <person name="Leal C.A."/>
            <person name="Dorella F.A."/>
            <person name="Carvalho A.F."/>
            <person name="Soares S.C."/>
            <person name="Pereira F.L."/>
            <person name="Azevedo V.A."/>
        </authorList>
    </citation>
    <scope>NUCLEOTIDE SEQUENCE [LARGE SCALE GENOMIC DNA]</scope>
    <source>
        <strain evidence="2 3">WS74</strain>
    </source>
</reference>
<proteinExistence type="predicted"/>
<dbReference type="EMBL" id="CP009223">
    <property type="protein sequence ID" value="AIM62875.1"/>
    <property type="molecule type" value="Genomic_DNA"/>
</dbReference>
<reference evidence="3" key="2">
    <citation type="submission" date="2014-08" db="EMBL/GenBank/DDBJ databases">
        <title>Complete genome of Weissella ceti strain WS74 isolated from diseased rainbow trout in Brazil.</title>
        <authorList>
            <person name="Figueiredo H.C.P."/>
            <person name="Leal C.A.G."/>
            <person name="Pereira F.L."/>
            <person name="Soares S.C."/>
            <person name="Dorella F.A."/>
            <person name="Carvalho A.F."/>
            <person name="Azevedo V.A.C."/>
        </authorList>
    </citation>
    <scope>NUCLEOTIDE SEQUENCE [LARGE SCALE GENOMIC DNA]</scope>
    <source>
        <strain evidence="3">WS74</strain>
    </source>
</reference>
<accession>A0A075TZ32</accession>
<sequence>MGQKDLRAKLQIANGNPNHRDTQKLKEQSELEDKIRGDGTNIEVSEWLEQTLHCQKMSIFFSKVSRRSNTASSL</sequence>
<dbReference type="KEGG" id="wci:WS105_0683"/>
<organism evidence="2 3">
    <name type="scientific">Weissella ceti</name>
    <dbReference type="NCBI Taxonomy" id="759620"/>
    <lineage>
        <taxon>Bacteria</taxon>
        <taxon>Bacillati</taxon>
        <taxon>Bacillota</taxon>
        <taxon>Bacilli</taxon>
        <taxon>Lactobacillales</taxon>
        <taxon>Lactobacillaceae</taxon>
        <taxon>Weissella</taxon>
    </lineage>
</organism>
<dbReference type="AlphaFoldDB" id="A0A075TZ32"/>
<gene>
    <name evidence="2" type="ORF">WS74_0623</name>
</gene>
<evidence type="ECO:0000313" key="3">
    <source>
        <dbReference type="Proteomes" id="UP000029079"/>
    </source>
</evidence>
<dbReference type="RefSeq" id="WP_009765281.1">
    <property type="nucleotide sequence ID" value="NZ_CP009223.1"/>
</dbReference>
<feature type="compositionally biased region" description="Basic and acidic residues" evidence="1">
    <location>
        <begin position="18"/>
        <end position="32"/>
    </location>
</feature>
<dbReference type="KEGG" id="wce:WS08_0622"/>
<dbReference type="KEGG" id="wct:WS74_0623"/>
<evidence type="ECO:0000313" key="2">
    <source>
        <dbReference type="EMBL" id="AIM62875.1"/>
    </source>
</evidence>
<feature type="region of interest" description="Disordered" evidence="1">
    <location>
        <begin position="1"/>
        <end position="32"/>
    </location>
</feature>